<sequence>MSADTTTAALRILRSDDVMDAADRYLKFCRASSSMEIRHFFPPNPKFYDFESEGLTPSLDWINLDIIYEAENSVKYLRIGHNITDGWSTERAVLVISAMLRGLRSKKMREDIQSHHNTREHSAAILETLRPLIGSGASRHGANLETQTKFVRLVKVAITPPPNVPPLAFPVAKILLQVFDEFDHTIPITQAIGAIRDHQWLLSNFYPVETTVQRLNSKLIKLSGKNTPNDPAWRLRTLSGPGFVSPVTVNA</sequence>
<dbReference type="VEuPathDB" id="FungiDB:BD410DRAFT_845285"/>
<protein>
    <submittedName>
        <fullName evidence="1">Uncharacterized protein</fullName>
    </submittedName>
</protein>
<dbReference type="Proteomes" id="UP000294933">
    <property type="component" value="Unassembled WGS sequence"/>
</dbReference>
<organism evidence="1 2">
    <name type="scientific">Rickenella mellea</name>
    <dbReference type="NCBI Taxonomy" id="50990"/>
    <lineage>
        <taxon>Eukaryota</taxon>
        <taxon>Fungi</taxon>
        <taxon>Dikarya</taxon>
        <taxon>Basidiomycota</taxon>
        <taxon>Agaricomycotina</taxon>
        <taxon>Agaricomycetes</taxon>
        <taxon>Hymenochaetales</taxon>
        <taxon>Rickenellaceae</taxon>
        <taxon>Rickenella</taxon>
    </lineage>
</organism>
<evidence type="ECO:0000313" key="1">
    <source>
        <dbReference type="EMBL" id="TDL15341.1"/>
    </source>
</evidence>
<dbReference type="EMBL" id="ML170279">
    <property type="protein sequence ID" value="TDL15341.1"/>
    <property type="molecule type" value="Genomic_DNA"/>
</dbReference>
<reference evidence="1 2" key="1">
    <citation type="submission" date="2018-06" db="EMBL/GenBank/DDBJ databases">
        <title>A transcriptomic atlas of mushroom development highlights an independent origin of complex multicellularity.</title>
        <authorList>
            <consortium name="DOE Joint Genome Institute"/>
            <person name="Krizsan K."/>
            <person name="Almasi E."/>
            <person name="Merenyi Z."/>
            <person name="Sahu N."/>
            <person name="Viragh M."/>
            <person name="Koszo T."/>
            <person name="Mondo S."/>
            <person name="Kiss B."/>
            <person name="Balint B."/>
            <person name="Kues U."/>
            <person name="Barry K."/>
            <person name="Hegedus J.C."/>
            <person name="Henrissat B."/>
            <person name="Johnson J."/>
            <person name="Lipzen A."/>
            <person name="Ohm R."/>
            <person name="Nagy I."/>
            <person name="Pangilinan J."/>
            <person name="Yan J."/>
            <person name="Xiong Y."/>
            <person name="Grigoriev I.V."/>
            <person name="Hibbett D.S."/>
            <person name="Nagy L.G."/>
        </authorList>
    </citation>
    <scope>NUCLEOTIDE SEQUENCE [LARGE SCALE GENOMIC DNA]</scope>
    <source>
        <strain evidence="1 2">SZMC22713</strain>
    </source>
</reference>
<keyword evidence="2" id="KW-1185">Reference proteome</keyword>
<evidence type="ECO:0000313" key="2">
    <source>
        <dbReference type="Proteomes" id="UP000294933"/>
    </source>
</evidence>
<name>A0A4Y7PK20_9AGAM</name>
<accession>A0A4Y7PK20</accession>
<gene>
    <name evidence="1" type="ORF">BD410DRAFT_845285</name>
</gene>
<proteinExistence type="predicted"/>
<dbReference type="AlphaFoldDB" id="A0A4Y7PK20"/>